<protein>
    <submittedName>
        <fullName evidence="2">Uncharacterized protein</fullName>
    </submittedName>
</protein>
<gene>
    <name evidence="2" type="ORF">HYC85_018597</name>
</gene>
<dbReference type="PANTHER" id="PTHR34659">
    <property type="entry name" value="BNAA05G11610D PROTEIN"/>
    <property type="match status" value="1"/>
</dbReference>
<dbReference type="InterPro" id="IPR053273">
    <property type="entry name" value="CST_Regulator"/>
</dbReference>
<dbReference type="EMBL" id="JACBKZ010000008">
    <property type="protein sequence ID" value="KAF5944520.1"/>
    <property type="molecule type" value="Genomic_DNA"/>
</dbReference>
<evidence type="ECO:0000256" key="1">
    <source>
        <dbReference type="SAM" id="MobiDB-lite"/>
    </source>
</evidence>
<feature type="region of interest" description="Disordered" evidence="1">
    <location>
        <begin position="141"/>
        <end position="162"/>
    </location>
</feature>
<feature type="region of interest" description="Disordered" evidence="1">
    <location>
        <begin position="76"/>
        <end position="107"/>
    </location>
</feature>
<keyword evidence="3" id="KW-1185">Reference proteome</keyword>
<proteinExistence type="predicted"/>
<sequence>MDFKYEGIAWVADIRQKFETLCLDVDDVMHEHEETFKYVENQLQTVGANIENQLQTMGTNIKQFCSEFVQDVLPAFSSDPTEGVTPESTPQQNKNTDPTALESSKVGVESVDINPKKGLCNKYSSVHLLFVEPAEGVHIDSLSKQHSDTGLTSERSDDVGVEKSRDAHVILPGMETAQFGESKLEESFVVVNSSKLSSVCFAMEKRQSYKNKFRKVFTSKMKSAKEQECGQLATGYEDLDTGLNRALVPARKLETADPDGFYESDWEII</sequence>
<dbReference type="Proteomes" id="UP000593564">
    <property type="component" value="Unassembled WGS sequence"/>
</dbReference>
<evidence type="ECO:0000313" key="2">
    <source>
        <dbReference type="EMBL" id="KAF5944520.1"/>
    </source>
</evidence>
<dbReference type="AlphaFoldDB" id="A0A7J7GV25"/>
<feature type="compositionally biased region" description="Polar residues" evidence="1">
    <location>
        <begin position="86"/>
        <end position="102"/>
    </location>
</feature>
<reference evidence="2 3" key="2">
    <citation type="submission" date="2020-07" db="EMBL/GenBank/DDBJ databases">
        <title>Genome assembly of wild tea tree DASZ reveals pedigree and selection history of tea varieties.</title>
        <authorList>
            <person name="Zhang W."/>
        </authorList>
    </citation>
    <scope>NUCLEOTIDE SEQUENCE [LARGE SCALE GENOMIC DNA]</scope>
    <source>
        <strain evidence="3">cv. G240</strain>
        <tissue evidence="2">Leaf</tissue>
    </source>
</reference>
<accession>A0A7J7GV25</accession>
<reference evidence="3" key="1">
    <citation type="journal article" date="2020" name="Nat. Commun.">
        <title>Genome assembly of wild tea tree DASZ reveals pedigree and selection history of tea varieties.</title>
        <authorList>
            <person name="Zhang W."/>
            <person name="Zhang Y."/>
            <person name="Qiu H."/>
            <person name="Guo Y."/>
            <person name="Wan H."/>
            <person name="Zhang X."/>
            <person name="Scossa F."/>
            <person name="Alseekh S."/>
            <person name="Zhang Q."/>
            <person name="Wang P."/>
            <person name="Xu L."/>
            <person name="Schmidt M.H."/>
            <person name="Jia X."/>
            <person name="Li D."/>
            <person name="Zhu A."/>
            <person name="Guo F."/>
            <person name="Chen W."/>
            <person name="Ni D."/>
            <person name="Usadel B."/>
            <person name="Fernie A.R."/>
            <person name="Wen W."/>
        </authorList>
    </citation>
    <scope>NUCLEOTIDE SEQUENCE [LARGE SCALE GENOMIC DNA]</scope>
    <source>
        <strain evidence="3">cv. G240</strain>
    </source>
</reference>
<evidence type="ECO:0000313" key="3">
    <source>
        <dbReference type="Proteomes" id="UP000593564"/>
    </source>
</evidence>
<name>A0A7J7GV25_CAMSI</name>
<dbReference type="PANTHER" id="PTHR34659:SF1">
    <property type="entry name" value="PROTEIN EGT2"/>
    <property type="match status" value="1"/>
</dbReference>
<comment type="caution">
    <text evidence="2">The sequence shown here is derived from an EMBL/GenBank/DDBJ whole genome shotgun (WGS) entry which is preliminary data.</text>
</comment>
<organism evidence="2 3">
    <name type="scientific">Camellia sinensis</name>
    <name type="common">Tea plant</name>
    <name type="synonym">Thea sinensis</name>
    <dbReference type="NCBI Taxonomy" id="4442"/>
    <lineage>
        <taxon>Eukaryota</taxon>
        <taxon>Viridiplantae</taxon>
        <taxon>Streptophyta</taxon>
        <taxon>Embryophyta</taxon>
        <taxon>Tracheophyta</taxon>
        <taxon>Spermatophyta</taxon>
        <taxon>Magnoliopsida</taxon>
        <taxon>eudicotyledons</taxon>
        <taxon>Gunneridae</taxon>
        <taxon>Pentapetalae</taxon>
        <taxon>asterids</taxon>
        <taxon>Ericales</taxon>
        <taxon>Theaceae</taxon>
        <taxon>Camellia</taxon>
    </lineage>
</organism>